<accession>A0ABU8UCR8</accession>
<organism evidence="2 3">
    <name type="scientific">Streptomyces caledonius</name>
    <dbReference type="NCBI Taxonomy" id="3134107"/>
    <lineage>
        <taxon>Bacteria</taxon>
        <taxon>Bacillati</taxon>
        <taxon>Actinomycetota</taxon>
        <taxon>Actinomycetes</taxon>
        <taxon>Kitasatosporales</taxon>
        <taxon>Streptomycetaceae</taxon>
        <taxon>Streptomyces</taxon>
    </lineage>
</organism>
<comment type="caution">
    <text evidence="2">The sequence shown here is derived from an EMBL/GenBank/DDBJ whole genome shotgun (WGS) entry which is preliminary data.</text>
</comment>
<sequence>MPRVRAVLDIAYLQDQQRGTPQLLHRHLADSLRLPPHPLPMQLGDDLYGTEPSVGSRRPSRRPQFDQ</sequence>
<name>A0ABU8UCR8_9ACTN</name>
<evidence type="ECO:0000313" key="3">
    <source>
        <dbReference type="Proteomes" id="UP001382904"/>
    </source>
</evidence>
<dbReference type="Proteomes" id="UP001382904">
    <property type="component" value="Unassembled WGS sequence"/>
</dbReference>
<gene>
    <name evidence="2" type="ORF">WKI68_39600</name>
</gene>
<evidence type="ECO:0000256" key="1">
    <source>
        <dbReference type="SAM" id="MobiDB-lite"/>
    </source>
</evidence>
<protein>
    <submittedName>
        <fullName evidence="2">Uncharacterized protein</fullName>
    </submittedName>
</protein>
<proteinExistence type="predicted"/>
<evidence type="ECO:0000313" key="2">
    <source>
        <dbReference type="EMBL" id="MEJ8645670.1"/>
    </source>
</evidence>
<keyword evidence="3" id="KW-1185">Reference proteome</keyword>
<reference evidence="2 3" key="1">
    <citation type="submission" date="2024-03" db="EMBL/GenBank/DDBJ databases">
        <title>Novel Streptomyces species of biotechnological and ecological value are a feature of Machair soil.</title>
        <authorList>
            <person name="Prole J.R."/>
            <person name="Goodfellow M."/>
            <person name="Allenby N."/>
            <person name="Ward A.C."/>
        </authorList>
    </citation>
    <scope>NUCLEOTIDE SEQUENCE [LARGE SCALE GENOMIC DNA]</scope>
    <source>
        <strain evidence="2 3">MS1.HAVA.3</strain>
    </source>
</reference>
<dbReference type="EMBL" id="JBBKAM010000004">
    <property type="protein sequence ID" value="MEJ8645670.1"/>
    <property type="molecule type" value="Genomic_DNA"/>
</dbReference>
<feature type="region of interest" description="Disordered" evidence="1">
    <location>
        <begin position="35"/>
        <end position="67"/>
    </location>
</feature>